<reference evidence="2 3" key="1">
    <citation type="journal article" date="2019" name="Int. J. Syst. Evol. Microbiol.">
        <title>The Global Catalogue of Microorganisms (GCM) 10K type strain sequencing project: providing services to taxonomists for standard genome sequencing and annotation.</title>
        <authorList>
            <consortium name="The Broad Institute Genomics Platform"/>
            <consortium name="The Broad Institute Genome Sequencing Center for Infectious Disease"/>
            <person name="Wu L."/>
            <person name="Ma J."/>
        </authorList>
    </citation>
    <scope>NUCLEOTIDE SEQUENCE [LARGE SCALE GENOMIC DNA]</scope>
    <source>
        <strain evidence="2 3">JCM 3272</strain>
    </source>
</reference>
<feature type="transmembrane region" description="Helical" evidence="1">
    <location>
        <begin position="42"/>
        <end position="63"/>
    </location>
</feature>
<keyword evidence="1" id="KW-0472">Membrane</keyword>
<gene>
    <name evidence="2" type="ORF">GCM10010170_053310</name>
</gene>
<evidence type="ECO:0008006" key="4">
    <source>
        <dbReference type="Google" id="ProtNLM"/>
    </source>
</evidence>
<name>A0ABN3GRM7_9ACTN</name>
<proteinExistence type="predicted"/>
<evidence type="ECO:0000256" key="1">
    <source>
        <dbReference type="SAM" id="Phobius"/>
    </source>
</evidence>
<keyword evidence="1" id="KW-0812">Transmembrane</keyword>
<dbReference type="EMBL" id="BAAARV010000046">
    <property type="protein sequence ID" value="GAA2359121.1"/>
    <property type="molecule type" value="Genomic_DNA"/>
</dbReference>
<dbReference type="Proteomes" id="UP001501444">
    <property type="component" value="Unassembled WGS sequence"/>
</dbReference>
<protein>
    <recommendedName>
        <fullName evidence="4">LppX_LprAFG lipoprotein</fullName>
    </recommendedName>
</protein>
<evidence type="ECO:0000313" key="2">
    <source>
        <dbReference type="EMBL" id="GAA2359121.1"/>
    </source>
</evidence>
<keyword evidence="3" id="KW-1185">Reference proteome</keyword>
<organism evidence="2 3">
    <name type="scientific">Dactylosporangium salmoneum</name>
    <dbReference type="NCBI Taxonomy" id="53361"/>
    <lineage>
        <taxon>Bacteria</taxon>
        <taxon>Bacillati</taxon>
        <taxon>Actinomycetota</taxon>
        <taxon>Actinomycetes</taxon>
        <taxon>Micromonosporales</taxon>
        <taxon>Micromonosporaceae</taxon>
        <taxon>Dactylosporangium</taxon>
    </lineage>
</organism>
<evidence type="ECO:0000313" key="3">
    <source>
        <dbReference type="Proteomes" id="UP001501444"/>
    </source>
</evidence>
<comment type="caution">
    <text evidence="2">The sequence shown here is derived from an EMBL/GenBank/DDBJ whole genome shotgun (WGS) entry which is preliminary data.</text>
</comment>
<dbReference type="Gene3D" id="2.50.20.20">
    <property type="match status" value="1"/>
</dbReference>
<keyword evidence="1" id="KW-1133">Transmembrane helix</keyword>
<accession>A0ABN3GRM7</accession>
<dbReference type="RefSeq" id="WP_344615242.1">
    <property type="nucleotide sequence ID" value="NZ_BAAARV010000046.1"/>
</dbReference>
<sequence>MTDYDSQLAVGLRALVDDVPIPAAPTETVLRRGRRARHRRKLTVAASGTALALAVGSLSVAAMTGAKDGTPKPPAATGAVADPQTPRLRLAAAIDATAGGSFTQDITVNVENFDKLSAQQRKMASHLDRLRLSGPFDPKARTGYLRSTQADGTSIEQRLINGTLFIGDGKAWKKVPGEHTGFDVASLSIDRIALSADPTQFLSALRELGQVELAASAGADTITYRFTGQLGALPEAGPTYELTGEVTVARAGNLITKVTYRVPAWLTNGHPDVVALVTINLSKHGEPVSVERPRNTID</sequence>